<dbReference type="EMBL" id="BAABFV010000001">
    <property type="protein sequence ID" value="GAA4356443.1"/>
    <property type="molecule type" value="Genomic_DNA"/>
</dbReference>
<evidence type="ECO:0000313" key="1">
    <source>
        <dbReference type="EMBL" id="GAA4356443.1"/>
    </source>
</evidence>
<comment type="caution">
    <text evidence="1">The sequence shown here is derived from an EMBL/GenBank/DDBJ whole genome shotgun (WGS) entry which is preliminary data.</text>
</comment>
<proteinExistence type="predicted"/>
<dbReference type="RefSeq" id="WP_345291566.1">
    <property type="nucleotide sequence ID" value="NZ_BAABFV010000001.1"/>
</dbReference>
<dbReference type="Proteomes" id="UP001501011">
    <property type="component" value="Unassembled WGS sequence"/>
</dbReference>
<accession>A0ABP8IDH2</accession>
<reference evidence="2" key="1">
    <citation type="journal article" date="2019" name="Int. J. Syst. Evol. Microbiol.">
        <title>The Global Catalogue of Microorganisms (GCM) 10K type strain sequencing project: providing services to taxonomists for standard genome sequencing and annotation.</title>
        <authorList>
            <consortium name="The Broad Institute Genomics Platform"/>
            <consortium name="The Broad Institute Genome Sequencing Center for Infectious Disease"/>
            <person name="Wu L."/>
            <person name="Ma J."/>
        </authorList>
    </citation>
    <scope>NUCLEOTIDE SEQUENCE [LARGE SCALE GENOMIC DNA]</scope>
    <source>
        <strain evidence="2">JCM 17728</strain>
    </source>
</reference>
<name>A0ABP8IDH2_9GAMM</name>
<evidence type="ECO:0000313" key="2">
    <source>
        <dbReference type="Proteomes" id="UP001501011"/>
    </source>
</evidence>
<organism evidence="1 2">
    <name type="scientific">Kangiella marina</name>
    <dbReference type="NCBI Taxonomy" id="1079178"/>
    <lineage>
        <taxon>Bacteria</taxon>
        <taxon>Pseudomonadati</taxon>
        <taxon>Pseudomonadota</taxon>
        <taxon>Gammaproteobacteria</taxon>
        <taxon>Kangiellales</taxon>
        <taxon>Kangiellaceae</taxon>
        <taxon>Kangiella</taxon>
    </lineage>
</organism>
<gene>
    <name evidence="1" type="ORF">GCM10023151_04370</name>
</gene>
<keyword evidence="2" id="KW-1185">Reference proteome</keyword>
<protein>
    <submittedName>
        <fullName evidence="1">Uncharacterized protein</fullName>
    </submittedName>
</protein>
<sequence>MSKTELSTLHLSTISDEERLKITQGIVDDLIRALNLGNYSLVWRYFSDAFTEQFGQEQFANLHQQLIQKHQKLTVVEPISSSLVNAEDVKSLEDVGNVESDVLSEKWRLSDADGHELSLTLTFKPIKEFLVIEAFSIA</sequence>